<dbReference type="OrthoDB" id="4053402at2"/>
<dbReference type="SUPFAM" id="SSF161098">
    <property type="entry name" value="MetI-like"/>
    <property type="match status" value="1"/>
</dbReference>
<evidence type="ECO:0000313" key="10">
    <source>
        <dbReference type="Proteomes" id="UP000272400"/>
    </source>
</evidence>
<keyword evidence="3" id="KW-1003">Cell membrane</keyword>
<dbReference type="GO" id="GO:0005886">
    <property type="term" value="C:plasma membrane"/>
    <property type="evidence" value="ECO:0007669"/>
    <property type="project" value="UniProtKB-SubCell"/>
</dbReference>
<dbReference type="CDD" id="cd06261">
    <property type="entry name" value="TM_PBP2"/>
    <property type="match status" value="1"/>
</dbReference>
<dbReference type="PANTHER" id="PTHR30193">
    <property type="entry name" value="ABC TRANSPORTER PERMEASE PROTEIN"/>
    <property type="match status" value="1"/>
</dbReference>
<dbReference type="InterPro" id="IPR000515">
    <property type="entry name" value="MetI-like"/>
</dbReference>
<evidence type="ECO:0000256" key="4">
    <source>
        <dbReference type="ARBA" id="ARBA00022692"/>
    </source>
</evidence>
<evidence type="ECO:0000256" key="7">
    <source>
        <dbReference type="RuleBase" id="RU363032"/>
    </source>
</evidence>
<name>A0A3N1DAK7_9ACTN</name>
<evidence type="ECO:0000259" key="8">
    <source>
        <dbReference type="PROSITE" id="PS50928"/>
    </source>
</evidence>
<comment type="caution">
    <text evidence="9">The sequence shown here is derived from an EMBL/GenBank/DDBJ whole genome shotgun (WGS) entry which is preliminary data.</text>
</comment>
<dbReference type="GO" id="GO:0055085">
    <property type="term" value="P:transmembrane transport"/>
    <property type="evidence" value="ECO:0007669"/>
    <property type="project" value="InterPro"/>
</dbReference>
<dbReference type="Gene3D" id="1.10.3720.10">
    <property type="entry name" value="MetI-like"/>
    <property type="match status" value="1"/>
</dbReference>
<organism evidence="9 10">
    <name type="scientific">Actinocorallia herbida</name>
    <dbReference type="NCBI Taxonomy" id="58109"/>
    <lineage>
        <taxon>Bacteria</taxon>
        <taxon>Bacillati</taxon>
        <taxon>Actinomycetota</taxon>
        <taxon>Actinomycetes</taxon>
        <taxon>Streptosporangiales</taxon>
        <taxon>Thermomonosporaceae</taxon>
        <taxon>Actinocorallia</taxon>
    </lineage>
</organism>
<dbReference type="RefSeq" id="WP_123669478.1">
    <property type="nucleotide sequence ID" value="NZ_RJKE01000001.1"/>
</dbReference>
<evidence type="ECO:0000313" key="9">
    <source>
        <dbReference type="EMBL" id="ROO90540.1"/>
    </source>
</evidence>
<dbReference type="PROSITE" id="PS50928">
    <property type="entry name" value="ABC_TM1"/>
    <property type="match status" value="1"/>
</dbReference>
<evidence type="ECO:0000256" key="2">
    <source>
        <dbReference type="ARBA" id="ARBA00022448"/>
    </source>
</evidence>
<feature type="transmembrane region" description="Helical" evidence="7">
    <location>
        <begin position="76"/>
        <end position="97"/>
    </location>
</feature>
<comment type="similarity">
    <text evidence="7">Belongs to the binding-protein-dependent transport system permease family.</text>
</comment>
<proteinExistence type="inferred from homology"/>
<dbReference type="InterPro" id="IPR051393">
    <property type="entry name" value="ABC_transporter_permease"/>
</dbReference>
<dbReference type="InterPro" id="IPR035906">
    <property type="entry name" value="MetI-like_sf"/>
</dbReference>
<sequence>MSAPAGTARKSRVFYVFVLPWVIGFLTLTAFPLAYAFWLSLTSADVLSQDSDFVGAANYTELLHDARAGEAFARTALFTLATVPASVLGGLLLAVLVQRPLPGRAFYRAAFFLPSVVPPVATAIAFKALFARDTGAVNGVLGLAGAEAVTWTEGPHMTAVLVCLALWGVGSFMTISLAALQDVPRDLFDAALVDGAGALRTFTAVTLPLISPVLLFQAVTGVTAGLQTFLPALLLAPGSGGGDLTTMPQGGYFFMIHVYVAYFAEGRFGYASALLWVLFLLTLACTGVLFRLSRRFVFTLVGPGGGRP</sequence>
<feature type="transmembrane region" description="Helical" evidence="7">
    <location>
        <begin position="12"/>
        <end position="38"/>
    </location>
</feature>
<feature type="transmembrane region" description="Helical" evidence="7">
    <location>
        <begin position="213"/>
        <end position="235"/>
    </location>
</feature>
<feature type="transmembrane region" description="Helical" evidence="7">
    <location>
        <begin position="159"/>
        <end position="180"/>
    </location>
</feature>
<keyword evidence="5 7" id="KW-1133">Transmembrane helix</keyword>
<comment type="subcellular location">
    <subcellularLocation>
        <location evidence="1 7">Cell membrane</location>
        <topology evidence="1 7">Multi-pass membrane protein</topology>
    </subcellularLocation>
</comment>
<feature type="transmembrane region" description="Helical" evidence="7">
    <location>
        <begin position="247"/>
        <end position="264"/>
    </location>
</feature>
<keyword evidence="6 7" id="KW-0472">Membrane</keyword>
<keyword evidence="4 7" id="KW-0812">Transmembrane</keyword>
<accession>A0A3N1DAK7</accession>
<dbReference type="AlphaFoldDB" id="A0A3N1DAK7"/>
<gene>
    <name evidence="9" type="ORF">EDD29_8271</name>
</gene>
<keyword evidence="10" id="KW-1185">Reference proteome</keyword>
<keyword evidence="2 7" id="KW-0813">Transport</keyword>
<reference evidence="9 10" key="1">
    <citation type="submission" date="2018-11" db="EMBL/GenBank/DDBJ databases">
        <title>Sequencing the genomes of 1000 actinobacteria strains.</title>
        <authorList>
            <person name="Klenk H.-P."/>
        </authorList>
    </citation>
    <scope>NUCLEOTIDE SEQUENCE [LARGE SCALE GENOMIC DNA]</scope>
    <source>
        <strain evidence="9 10">DSM 44254</strain>
    </source>
</reference>
<evidence type="ECO:0000256" key="5">
    <source>
        <dbReference type="ARBA" id="ARBA00022989"/>
    </source>
</evidence>
<dbReference type="Pfam" id="PF00528">
    <property type="entry name" value="BPD_transp_1"/>
    <property type="match status" value="1"/>
</dbReference>
<dbReference type="EMBL" id="RJKE01000001">
    <property type="protein sequence ID" value="ROO90540.1"/>
    <property type="molecule type" value="Genomic_DNA"/>
</dbReference>
<feature type="transmembrane region" description="Helical" evidence="7">
    <location>
        <begin position="109"/>
        <end position="130"/>
    </location>
</feature>
<dbReference type="PANTHER" id="PTHR30193:SF1">
    <property type="entry name" value="ABC TRANSPORTER PERMEASE PROTEIN YESP-RELATED"/>
    <property type="match status" value="1"/>
</dbReference>
<feature type="domain" description="ABC transmembrane type-1" evidence="8">
    <location>
        <begin position="72"/>
        <end position="289"/>
    </location>
</feature>
<evidence type="ECO:0000256" key="3">
    <source>
        <dbReference type="ARBA" id="ARBA00022475"/>
    </source>
</evidence>
<evidence type="ECO:0000256" key="1">
    <source>
        <dbReference type="ARBA" id="ARBA00004651"/>
    </source>
</evidence>
<feature type="transmembrane region" description="Helical" evidence="7">
    <location>
        <begin position="270"/>
        <end position="290"/>
    </location>
</feature>
<protein>
    <submittedName>
        <fullName evidence="9">Carbohydrate ABC transporter membrane protein 1 (CUT1 family)</fullName>
    </submittedName>
</protein>
<dbReference type="Proteomes" id="UP000272400">
    <property type="component" value="Unassembled WGS sequence"/>
</dbReference>
<evidence type="ECO:0000256" key="6">
    <source>
        <dbReference type="ARBA" id="ARBA00023136"/>
    </source>
</evidence>